<dbReference type="Proteomes" id="UP000601435">
    <property type="component" value="Unassembled WGS sequence"/>
</dbReference>
<reference evidence="1" key="1">
    <citation type="submission" date="2021-02" db="EMBL/GenBank/DDBJ databases">
        <authorList>
            <person name="Dougan E. K."/>
            <person name="Rhodes N."/>
            <person name="Thang M."/>
            <person name="Chan C."/>
        </authorList>
    </citation>
    <scope>NUCLEOTIDE SEQUENCE</scope>
</reference>
<dbReference type="EMBL" id="CAJNJA010061523">
    <property type="protein sequence ID" value="CAE7873725.1"/>
    <property type="molecule type" value="Genomic_DNA"/>
</dbReference>
<protein>
    <submittedName>
        <fullName evidence="1">Uncharacterized protein</fullName>
    </submittedName>
</protein>
<organism evidence="1 2">
    <name type="scientific">Symbiodinium necroappetens</name>
    <dbReference type="NCBI Taxonomy" id="1628268"/>
    <lineage>
        <taxon>Eukaryota</taxon>
        <taxon>Sar</taxon>
        <taxon>Alveolata</taxon>
        <taxon>Dinophyceae</taxon>
        <taxon>Suessiales</taxon>
        <taxon>Symbiodiniaceae</taxon>
        <taxon>Symbiodinium</taxon>
    </lineage>
</organism>
<proteinExistence type="predicted"/>
<dbReference type="OrthoDB" id="407368at2759"/>
<dbReference type="AlphaFoldDB" id="A0A813AP82"/>
<comment type="caution">
    <text evidence="1">The sequence shown here is derived from an EMBL/GenBank/DDBJ whole genome shotgun (WGS) entry which is preliminary data.</text>
</comment>
<evidence type="ECO:0000313" key="2">
    <source>
        <dbReference type="Proteomes" id="UP000601435"/>
    </source>
</evidence>
<evidence type="ECO:0000313" key="1">
    <source>
        <dbReference type="EMBL" id="CAE7873725.1"/>
    </source>
</evidence>
<name>A0A813AP82_9DINO</name>
<sequence>MTTAVKRSGQSDVGSLANLMAVAIRGLHRRLCIGEDTPTPLSLEKGDWSGAQASFLRPKIFNPTSAAPCQNICFDSICKPFPSTSAFHHNHHSLNFMSGLMLADSMGRDPAAEMPHFWVPETIFAGMLFKRGDGYFLSLGRTPAILNALQLKELPWAFTGPLPAEEKDETRIPANEVIADDVLSANESSPALTLDIGRHLVCKLLVKADEVRFYDYTIHVSDQIMAEKTGSCLVLRRGTKSFSLMPFLVEKGFILKLTVANLMDFFASCGIRMPKNTTKAARIRRLLQMDCITQECSPDKIRAILEVLDKQEEKRRKKGEKPNEPSDEALNRENRGFLTCLLFPNA</sequence>
<gene>
    <name evidence="1" type="ORF">SNEC2469_LOCUS28368</name>
</gene>
<keyword evidence="2" id="KW-1185">Reference proteome</keyword>
<accession>A0A813AP82</accession>